<dbReference type="Proteomes" id="UP000756346">
    <property type="component" value="Unassembled WGS sequence"/>
</dbReference>
<accession>A0A9P9BPI0</accession>
<name>A0A9P9BPI0_9PEZI</name>
<dbReference type="AlphaFoldDB" id="A0A9P9BPI0"/>
<protein>
    <submittedName>
        <fullName evidence="1">Uncharacterized protein</fullName>
    </submittedName>
</protein>
<dbReference type="RefSeq" id="XP_046008114.1">
    <property type="nucleotide sequence ID" value="XM_046159309.1"/>
</dbReference>
<dbReference type="GeneID" id="70188855"/>
<gene>
    <name evidence="1" type="ORF">B0I36DRAFT_366502</name>
</gene>
<dbReference type="OrthoDB" id="2520703at2759"/>
<evidence type="ECO:0000313" key="1">
    <source>
        <dbReference type="EMBL" id="KAH7024566.1"/>
    </source>
</evidence>
<keyword evidence="2" id="KW-1185">Reference proteome</keyword>
<organism evidence="1 2">
    <name type="scientific">Microdochium trichocladiopsis</name>
    <dbReference type="NCBI Taxonomy" id="1682393"/>
    <lineage>
        <taxon>Eukaryota</taxon>
        <taxon>Fungi</taxon>
        <taxon>Dikarya</taxon>
        <taxon>Ascomycota</taxon>
        <taxon>Pezizomycotina</taxon>
        <taxon>Sordariomycetes</taxon>
        <taxon>Xylariomycetidae</taxon>
        <taxon>Xylariales</taxon>
        <taxon>Microdochiaceae</taxon>
        <taxon>Microdochium</taxon>
    </lineage>
</organism>
<sequence>MATDLQTSPRLQTLSNLPQEIIENICRRLCEKCDHVADGLCELSNCHESADRRALASLCRTSRTVARVAQPHLFHVVRHITKVEELTRTLSEDARLAGLIRVFEQSRYVYFREMETKPSPLIGLLTQLDICDDRDPFPASGIIGSERIKYIFIQLVMIYATQLERLRLDINGDAWSGFDLDLLSAKLDVLKHASGAAEVLPLSRVRTIHLTTQWDYGMPFLCRAIQVLLRATGATIEQLVLHNIIAEYDTVGDCMRDVRLPGLRRLVLSESAFDRSSQSSLAFLLQICESAHNLEEFHFSAMAVFLGEMIDAHATASDFVDCLQPCRETLRALTLDLCSYSSQLQFEPCLPAGTLAGFSQLRELALEETSFCQRRRQQPDAAGLPAHTCLITMLPASIQRLVIRLWDGSHVWGDLRELARHAAMGEFPNLEDIRVLASAMDMEDGHNPPSPEDFLEEYTRASRMVQGAFASTGISLTVTHCDRNTTTSSEVDMPWLNWP</sequence>
<proteinExistence type="predicted"/>
<evidence type="ECO:0000313" key="2">
    <source>
        <dbReference type="Proteomes" id="UP000756346"/>
    </source>
</evidence>
<reference evidence="1" key="1">
    <citation type="journal article" date="2021" name="Nat. Commun.">
        <title>Genetic determinants of endophytism in the Arabidopsis root mycobiome.</title>
        <authorList>
            <person name="Mesny F."/>
            <person name="Miyauchi S."/>
            <person name="Thiergart T."/>
            <person name="Pickel B."/>
            <person name="Atanasova L."/>
            <person name="Karlsson M."/>
            <person name="Huettel B."/>
            <person name="Barry K.W."/>
            <person name="Haridas S."/>
            <person name="Chen C."/>
            <person name="Bauer D."/>
            <person name="Andreopoulos W."/>
            <person name="Pangilinan J."/>
            <person name="LaButti K."/>
            <person name="Riley R."/>
            <person name="Lipzen A."/>
            <person name="Clum A."/>
            <person name="Drula E."/>
            <person name="Henrissat B."/>
            <person name="Kohler A."/>
            <person name="Grigoriev I.V."/>
            <person name="Martin F.M."/>
            <person name="Hacquard S."/>
        </authorList>
    </citation>
    <scope>NUCLEOTIDE SEQUENCE</scope>
    <source>
        <strain evidence="1">MPI-CAGE-CH-0230</strain>
    </source>
</reference>
<comment type="caution">
    <text evidence="1">The sequence shown here is derived from an EMBL/GenBank/DDBJ whole genome shotgun (WGS) entry which is preliminary data.</text>
</comment>
<dbReference type="EMBL" id="JAGTJQ010000009">
    <property type="protein sequence ID" value="KAH7024566.1"/>
    <property type="molecule type" value="Genomic_DNA"/>
</dbReference>